<name>G0N8T4_CAEBE</name>
<dbReference type="InParanoid" id="G0N8T4"/>
<dbReference type="PANTHER" id="PTHR45830">
    <property type="entry name" value="SERPENTINE RECEPTOR, CLASS I"/>
    <property type="match status" value="1"/>
</dbReference>
<dbReference type="PANTHER" id="PTHR45830:SF15">
    <property type="entry name" value="SERPENTINE RECEPTOR, CLASS I"/>
    <property type="match status" value="1"/>
</dbReference>
<dbReference type="OrthoDB" id="10594169at2759"/>
<organism evidence="3">
    <name type="scientific">Caenorhabditis brenneri</name>
    <name type="common">Nematode worm</name>
    <dbReference type="NCBI Taxonomy" id="135651"/>
    <lineage>
        <taxon>Eukaryota</taxon>
        <taxon>Metazoa</taxon>
        <taxon>Ecdysozoa</taxon>
        <taxon>Nematoda</taxon>
        <taxon>Chromadorea</taxon>
        <taxon>Rhabditida</taxon>
        <taxon>Rhabditina</taxon>
        <taxon>Rhabditomorpha</taxon>
        <taxon>Rhabditoidea</taxon>
        <taxon>Rhabditidae</taxon>
        <taxon>Peloderinae</taxon>
        <taxon>Caenorhabditis</taxon>
    </lineage>
</organism>
<sequence>MDDISFVRPVLLVNLYYVIGAFSLLINFLGSYLVIFKSSKLDTFKWYLLWFQLSCTVCDVYGTLIDQPVMMYPVWAAYSAGVVQNYVSTRLASTLYNCFIQQEFCALCVCFLRKYRSIVKLEDPQYRLSLWKTVLLSQSISFINAVCFYYVSMDKSKSMGIIREVSCLAVVNTMIGFQKYPSIAAGFESLTDFVYWHMSPELVVWLVVYTISMSACNNTIFYTTRRMTKILRDKSQLISKATSSKHKMAINSLIAQCMSAGVMVFPMLIFILLMILNIGHLQVMTWCVCTTLLTHSAVNCMVMILTFPPYRRAVLFWKKEKSKRDDKIQSSSTFAIASANN</sequence>
<feature type="transmembrane region" description="Helical" evidence="1">
    <location>
        <begin position="202"/>
        <end position="222"/>
    </location>
</feature>
<keyword evidence="1" id="KW-0472">Membrane</keyword>
<dbReference type="Pfam" id="PF10327">
    <property type="entry name" value="7TM_GPCR_Sri"/>
    <property type="match status" value="1"/>
</dbReference>
<reference evidence="3" key="1">
    <citation type="submission" date="2011-07" db="EMBL/GenBank/DDBJ databases">
        <authorList>
            <consortium name="Caenorhabditis brenneri Sequencing and Analysis Consortium"/>
            <person name="Wilson R.K."/>
        </authorList>
    </citation>
    <scope>NUCLEOTIDE SEQUENCE [LARGE SCALE GENOMIC DNA]</scope>
    <source>
        <strain evidence="3">PB2801</strain>
    </source>
</reference>
<protein>
    <submittedName>
        <fullName evidence="2">Uncharacterized protein</fullName>
    </submittedName>
</protein>
<accession>G0N8T4</accession>
<feature type="transmembrane region" description="Helical" evidence="1">
    <location>
        <begin position="283"/>
        <end position="307"/>
    </location>
</feature>
<feature type="transmembrane region" description="Helical" evidence="1">
    <location>
        <begin position="47"/>
        <end position="65"/>
    </location>
</feature>
<evidence type="ECO:0000313" key="3">
    <source>
        <dbReference type="Proteomes" id="UP000008068"/>
    </source>
</evidence>
<dbReference type="EMBL" id="GL379850">
    <property type="protein sequence ID" value="EGT55249.1"/>
    <property type="molecule type" value="Genomic_DNA"/>
</dbReference>
<evidence type="ECO:0000256" key="1">
    <source>
        <dbReference type="SAM" id="Phobius"/>
    </source>
</evidence>
<evidence type="ECO:0000313" key="2">
    <source>
        <dbReference type="EMBL" id="EGT55249.1"/>
    </source>
</evidence>
<feature type="transmembrane region" description="Helical" evidence="1">
    <location>
        <begin position="133"/>
        <end position="151"/>
    </location>
</feature>
<gene>
    <name evidence="2" type="ORF">CAEBREN_20210</name>
</gene>
<dbReference type="HOGENOM" id="CLU_067919_1_0_1"/>
<keyword evidence="1" id="KW-1133">Transmembrane helix</keyword>
<keyword evidence="3" id="KW-1185">Reference proteome</keyword>
<dbReference type="InterPro" id="IPR019429">
    <property type="entry name" value="7TM_GPCR_serpentine_rcpt_Sri"/>
</dbReference>
<proteinExistence type="predicted"/>
<feature type="transmembrane region" description="Helical" evidence="1">
    <location>
        <begin position="15"/>
        <end position="35"/>
    </location>
</feature>
<dbReference type="AlphaFoldDB" id="G0N8T4"/>
<dbReference type="Proteomes" id="UP000008068">
    <property type="component" value="Unassembled WGS sequence"/>
</dbReference>
<keyword evidence="1" id="KW-0812">Transmembrane</keyword>
<feature type="transmembrane region" description="Helical" evidence="1">
    <location>
        <begin position="253"/>
        <end position="277"/>
    </location>
</feature>
<dbReference type="SUPFAM" id="SSF81321">
    <property type="entry name" value="Family A G protein-coupled receptor-like"/>
    <property type="match status" value="1"/>
</dbReference>